<dbReference type="EMBL" id="BLWC01000001">
    <property type="protein sequence ID" value="GFM99862.1"/>
    <property type="molecule type" value="Genomic_DNA"/>
</dbReference>
<evidence type="ECO:0000256" key="1">
    <source>
        <dbReference type="SAM" id="MobiDB-lite"/>
    </source>
</evidence>
<dbReference type="AlphaFoldDB" id="A0A7J0CBK1"/>
<organism evidence="2 3">
    <name type="scientific">Streptomyces fulvorobeus</name>
    <dbReference type="NCBI Taxonomy" id="284028"/>
    <lineage>
        <taxon>Bacteria</taxon>
        <taxon>Bacillati</taxon>
        <taxon>Actinomycetota</taxon>
        <taxon>Actinomycetes</taxon>
        <taxon>Kitasatosporales</taxon>
        <taxon>Streptomycetaceae</taxon>
        <taxon>Streptomyces</taxon>
    </lineage>
</organism>
<name>A0A7J0CBK1_9ACTN</name>
<feature type="region of interest" description="Disordered" evidence="1">
    <location>
        <begin position="1"/>
        <end position="20"/>
    </location>
</feature>
<dbReference type="Proteomes" id="UP000498980">
    <property type="component" value="Unassembled WGS sequence"/>
</dbReference>
<sequence>MNARAGGLSATSRPAVTSGRRTARCGAALPGPGHDGVQQGFLIVEGRQHQASEVRHARAQFAADIHTVAVWKPYVEHRHIRAQSGDSCQSLFRGPRLPYDADVGFVTEEITYTAPDHFVIVEKEDPDRILSTA</sequence>
<protein>
    <submittedName>
        <fullName evidence="2">Uncharacterized protein</fullName>
    </submittedName>
</protein>
<proteinExistence type="predicted"/>
<gene>
    <name evidence="2" type="ORF">Sfulv_46730</name>
</gene>
<evidence type="ECO:0000313" key="2">
    <source>
        <dbReference type="EMBL" id="GFM99862.1"/>
    </source>
</evidence>
<reference evidence="2 3" key="1">
    <citation type="submission" date="2020-05" db="EMBL/GenBank/DDBJ databases">
        <title>Whole genome shotgun sequence of Streptomyces fulvorobeus NBRC 15897.</title>
        <authorList>
            <person name="Komaki H."/>
            <person name="Tamura T."/>
        </authorList>
    </citation>
    <scope>NUCLEOTIDE SEQUENCE [LARGE SCALE GENOMIC DNA]</scope>
    <source>
        <strain evidence="2 3">NBRC 15897</strain>
    </source>
</reference>
<keyword evidence="3" id="KW-1185">Reference proteome</keyword>
<comment type="caution">
    <text evidence="2">The sequence shown here is derived from an EMBL/GenBank/DDBJ whole genome shotgun (WGS) entry which is preliminary data.</text>
</comment>
<accession>A0A7J0CBK1</accession>
<evidence type="ECO:0000313" key="3">
    <source>
        <dbReference type="Proteomes" id="UP000498980"/>
    </source>
</evidence>